<gene>
    <name evidence="2" type="ORF">P2G67_13555</name>
</gene>
<dbReference type="Pfam" id="PF11164">
    <property type="entry name" value="DUF2948"/>
    <property type="match status" value="2"/>
</dbReference>
<protein>
    <submittedName>
        <fullName evidence="2">DUF2948 family protein</fullName>
    </submittedName>
</protein>
<name>A0ABT5YPV6_9PROT</name>
<evidence type="ECO:0000313" key="3">
    <source>
        <dbReference type="Proteomes" id="UP001215503"/>
    </source>
</evidence>
<feature type="compositionally biased region" description="Low complexity" evidence="1">
    <location>
        <begin position="79"/>
        <end position="93"/>
    </location>
</feature>
<accession>A0ABT5YPV6</accession>
<keyword evidence="3" id="KW-1185">Reference proteome</keyword>
<feature type="region of interest" description="Disordered" evidence="1">
    <location>
        <begin position="65"/>
        <end position="101"/>
    </location>
</feature>
<dbReference type="InterPro" id="IPR021335">
    <property type="entry name" value="DUF2948"/>
</dbReference>
<proteinExistence type="predicted"/>
<dbReference type="Proteomes" id="UP001215503">
    <property type="component" value="Unassembled WGS sequence"/>
</dbReference>
<evidence type="ECO:0000256" key="1">
    <source>
        <dbReference type="SAM" id="MobiDB-lite"/>
    </source>
</evidence>
<dbReference type="EMBL" id="JARHUD010000008">
    <property type="protein sequence ID" value="MDF2097003.1"/>
    <property type="molecule type" value="Genomic_DNA"/>
</dbReference>
<comment type="caution">
    <text evidence="2">The sequence shown here is derived from an EMBL/GenBank/DDBJ whole genome shotgun (WGS) entry which is preliminary data.</text>
</comment>
<dbReference type="RefSeq" id="WP_275823773.1">
    <property type="nucleotide sequence ID" value="NZ_JARHUD010000008.1"/>
</dbReference>
<reference evidence="2 3" key="1">
    <citation type="submission" date="2023-03" db="EMBL/GenBank/DDBJ databases">
        <title>Fodinicurvata sp. CAU 1616 isolated from sea sendiment.</title>
        <authorList>
            <person name="Kim W."/>
        </authorList>
    </citation>
    <scope>NUCLEOTIDE SEQUENCE [LARGE SCALE GENOMIC DNA]</scope>
    <source>
        <strain evidence="2 3">CAU 1616</strain>
    </source>
</reference>
<evidence type="ECO:0000313" key="2">
    <source>
        <dbReference type="EMBL" id="MDF2097003.1"/>
    </source>
</evidence>
<organism evidence="2 3">
    <name type="scientific">Aquibaculum arenosum</name>
    <dbReference type="NCBI Taxonomy" id="3032591"/>
    <lineage>
        <taxon>Bacteria</taxon>
        <taxon>Pseudomonadati</taxon>
        <taxon>Pseudomonadota</taxon>
        <taxon>Alphaproteobacteria</taxon>
        <taxon>Rhodospirillales</taxon>
        <taxon>Rhodovibrionaceae</taxon>
        <taxon>Aquibaculum</taxon>
    </lineage>
</organism>
<sequence length="188" mass="20427">MGEGAPPAPLKLRAHGVADMDVIAACVQDGLVPLRDIRWMKREKRFVMVLNRFLWERAGKDALDVDGGAEGTAQTQSQGESGADAAGGAAGDASFEDADPRPVNWRSNAALVFDKVRRVQTQGVDLTARDQFLNLLTIASEPKCITLHFSGGARIRLDLADIRCHLTDLGEPWPTWSVPEHREAAEAD</sequence>